<gene>
    <name evidence="4" type="ORF">AYO28_03010</name>
</gene>
<name>A0A177SAM7_PSEPU</name>
<feature type="domain" description="Bacteriophage tail tape measure N-terminal" evidence="2">
    <location>
        <begin position="72"/>
        <end position="275"/>
    </location>
</feature>
<evidence type="ECO:0000313" key="4">
    <source>
        <dbReference type="EMBL" id="OAI84866.1"/>
    </source>
</evidence>
<dbReference type="AlphaFoldDB" id="A0A177SAM7"/>
<dbReference type="Pfam" id="PF06791">
    <property type="entry name" value="TMP_2"/>
    <property type="match status" value="1"/>
</dbReference>
<sequence length="922" mass="97322">MSQGDIAVLGIKVESGEAAAAADDLDKLTKAGERAEAATGSVGAQAKSSGVSIKGLAASTQSAEQAMDRYTRQAQAAGMSTKAYAAALRGVPAQFTDIIVSLQGGMNPLTVMLQQGGQLKDMFGGIGPAAKALGGYVAGLVNPFTIAGAAVAGLGVAYYKGSEEAQDFRKALILTGNAAGTNAGAMSDLARQISTTVGTTGAAAEVLAQLASNGKIAGDSIGTVATAALQMKDATGRAVEETVAEFVKIGKDPVVAAKELNEQYNFLTASTYAQIAALKEQGDTVGAAKLLTDTYAQTIDTRSKEIVENLGWIEKAWRGVWGMTKSAGDAALSFGRSQGLSDQLAEAKDELARLEKSASGNSIVASGAQAKSDLEVAKSRVNALQSQLEAQQAIDQAQENYRQRQRDSILAQETLNGQLRTTDDNQKKLAARLKEINELAKKSAGGDGGRVYTEAELNQLRDAAREQFKEKPGPKGPIYREDAGTKALDQARQQYSVLQQQNGLIGAQIGQQQKLGEAGQALVKWEQQLADIKDKKVLTADQKSLLANQQQITVQLQKNAELEKEMQLRKVATEEAQKLAAFQANLNSQLQRSSVGLSNSLAGAGLGDQAQQRLQERFSLEQQYQQQMDNLLQQRNEGRISESLYQKENAALQSALDQRLAMQEQYYLQVDQQQSDWSLGARAAFSTYLEQAQNVAGQTRSLFTNAFSNMEDAVVTFVKTGKLSFRDFADQVVADLIRIQVRQAAAGFLNMAINAGMSMYGGGANGFAAGSAGATSSALGASAAGYSSQYGFSSGGYTGDGGKFEPKGVVHGGEFVLRKEVVAQPGMRNYLEGLNVRGYASGGFVTPRIASSGAALAASNSDAALGGMPAIKQEITVQGTADDATLARIQQAAQKGAQDGYSMVLRDLKTNGPARQLIARNR</sequence>
<dbReference type="EMBL" id="LUCV01000049">
    <property type="protein sequence ID" value="OAI84866.1"/>
    <property type="molecule type" value="Genomic_DNA"/>
</dbReference>
<dbReference type="InterPro" id="IPR009628">
    <property type="entry name" value="Phage_tape_measure_N"/>
</dbReference>
<comment type="caution">
    <text evidence="4">The sequence shown here is derived from an EMBL/GenBank/DDBJ whole genome shotgun (WGS) entry which is preliminary data.</text>
</comment>
<evidence type="ECO:0000259" key="2">
    <source>
        <dbReference type="Pfam" id="PF06791"/>
    </source>
</evidence>
<protein>
    <recommendedName>
        <fullName evidence="6">Phage tail tape measure protein</fullName>
    </recommendedName>
</protein>
<evidence type="ECO:0000313" key="5">
    <source>
        <dbReference type="Proteomes" id="UP000077752"/>
    </source>
</evidence>
<dbReference type="Pfam" id="PF24622">
    <property type="entry name" value="TMP_4"/>
    <property type="match status" value="1"/>
</dbReference>
<dbReference type="RefSeq" id="WP_064304650.1">
    <property type="nucleotide sequence ID" value="NZ_LUCV01000049.1"/>
</dbReference>
<feature type="coiled-coil region" evidence="1">
    <location>
        <begin position="337"/>
        <end position="407"/>
    </location>
</feature>
<evidence type="ECO:0000259" key="3">
    <source>
        <dbReference type="Pfam" id="PF09718"/>
    </source>
</evidence>
<evidence type="ECO:0008006" key="6">
    <source>
        <dbReference type="Google" id="ProtNLM"/>
    </source>
</evidence>
<organism evidence="4 5">
    <name type="scientific">Pseudomonas putida</name>
    <name type="common">Arthrobacter siderocapsulatus</name>
    <dbReference type="NCBI Taxonomy" id="303"/>
    <lineage>
        <taxon>Bacteria</taxon>
        <taxon>Pseudomonadati</taxon>
        <taxon>Pseudomonadota</taxon>
        <taxon>Gammaproteobacteria</taxon>
        <taxon>Pseudomonadales</taxon>
        <taxon>Pseudomonadaceae</taxon>
        <taxon>Pseudomonas</taxon>
    </lineage>
</organism>
<dbReference type="NCBIfam" id="TIGR01541">
    <property type="entry name" value="tape_meas_lam_C"/>
    <property type="match status" value="1"/>
</dbReference>
<proteinExistence type="predicted"/>
<dbReference type="Proteomes" id="UP000077752">
    <property type="component" value="Unassembled WGS sequence"/>
</dbReference>
<dbReference type="Pfam" id="PF09718">
    <property type="entry name" value="Tape_meas_lam_C"/>
    <property type="match status" value="1"/>
</dbReference>
<feature type="domain" description="Bacteriophage tail tape measure C-terminal" evidence="3">
    <location>
        <begin position="676"/>
        <end position="749"/>
    </location>
</feature>
<evidence type="ECO:0000256" key="1">
    <source>
        <dbReference type="SAM" id="Coils"/>
    </source>
</evidence>
<reference evidence="4 5" key="1">
    <citation type="submission" date="2016-03" db="EMBL/GenBank/DDBJ databases">
        <title>Draft Genome Assembly of Pseudomonas putida strain CBF10-2.</title>
        <authorList>
            <person name="Iyer R.S."/>
            <person name="Damania A."/>
        </authorList>
    </citation>
    <scope>NUCLEOTIDE SEQUENCE [LARGE SCALE GENOMIC DNA]</scope>
    <source>
        <strain evidence="4 5">CBF10-2</strain>
    </source>
</reference>
<dbReference type="InterPro" id="IPR006431">
    <property type="entry name" value="Phage_tape_meas_C"/>
</dbReference>
<keyword evidence="1" id="KW-0175">Coiled coil</keyword>
<accession>A0A177SAM7</accession>